<name>A0AA95S8T3_9BACI</name>
<protein>
    <submittedName>
        <fullName evidence="3">DUF3139 domain-containing protein</fullName>
    </submittedName>
</protein>
<evidence type="ECO:0000313" key="4">
    <source>
        <dbReference type="Proteomes" id="UP001178288"/>
    </source>
</evidence>
<evidence type="ECO:0000313" key="3">
    <source>
        <dbReference type="EMBL" id="WHY84042.1"/>
    </source>
</evidence>
<dbReference type="Proteomes" id="UP001178288">
    <property type="component" value="Chromosome"/>
</dbReference>
<dbReference type="AlphaFoldDB" id="A0AA95S8T3"/>
<evidence type="ECO:0000256" key="2">
    <source>
        <dbReference type="SAM" id="Phobius"/>
    </source>
</evidence>
<keyword evidence="2" id="KW-0812">Transmembrane</keyword>
<reference evidence="3" key="1">
    <citation type="submission" date="2023-05" db="EMBL/GenBank/DDBJ databases">
        <title>Comparative genomics of Bacillaceae isolates and their secondary metabolite potential.</title>
        <authorList>
            <person name="Song L."/>
            <person name="Nielsen L.J."/>
            <person name="Mohite O."/>
            <person name="Xu X."/>
            <person name="Weber T."/>
            <person name="Kovacs A.T."/>
        </authorList>
    </citation>
    <scope>NUCLEOTIDE SEQUENCE</scope>
    <source>
        <strain evidence="3">XLM17</strain>
    </source>
</reference>
<keyword evidence="2" id="KW-0472">Membrane</keyword>
<accession>A0AA95S8T3</accession>
<feature type="region of interest" description="Disordered" evidence="1">
    <location>
        <begin position="103"/>
        <end position="122"/>
    </location>
</feature>
<dbReference type="KEGG" id="nnv:QNH39_15270"/>
<dbReference type="Pfam" id="PF11337">
    <property type="entry name" value="DUF3139"/>
    <property type="match status" value="1"/>
</dbReference>
<proteinExistence type="predicted"/>
<dbReference type="InterPro" id="IPR021486">
    <property type="entry name" value="DUF3139"/>
</dbReference>
<dbReference type="RefSeq" id="WP_066088174.1">
    <property type="nucleotide sequence ID" value="NZ_CP126114.1"/>
</dbReference>
<dbReference type="EMBL" id="CP126114">
    <property type="protein sequence ID" value="WHY84042.1"/>
    <property type="molecule type" value="Genomic_DNA"/>
</dbReference>
<sequence>MKKKYTILAVVVLIPIILVASFMFYIKENAKKSIYEYIAKQGIKENQLKYTAFHRDYTMGGYFLATYVEGEKHDIYYLYSYRENKVFFEAYYEGAEHIKAQQWGGSGLSEEERKKLKYPPLD</sequence>
<feature type="transmembrane region" description="Helical" evidence="2">
    <location>
        <begin position="6"/>
        <end position="26"/>
    </location>
</feature>
<evidence type="ECO:0000256" key="1">
    <source>
        <dbReference type="SAM" id="MobiDB-lite"/>
    </source>
</evidence>
<gene>
    <name evidence="3" type="ORF">QNH39_15270</name>
</gene>
<keyword evidence="4" id="KW-1185">Reference proteome</keyword>
<organism evidence="3 4">
    <name type="scientific">Neobacillus novalis</name>
    <dbReference type="NCBI Taxonomy" id="220687"/>
    <lineage>
        <taxon>Bacteria</taxon>
        <taxon>Bacillati</taxon>
        <taxon>Bacillota</taxon>
        <taxon>Bacilli</taxon>
        <taxon>Bacillales</taxon>
        <taxon>Bacillaceae</taxon>
        <taxon>Neobacillus</taxon>
    </lineage>
</organism>
<keyword evidence="2" id="KW-1133">Transmembrane helix</keyword>